<feature type="compositionally biased region" description="Basic and acidic residues" evidence="1">
    <location>
        <begin position="784"/>
        <end position="793"/>
    </location>
</feature>
<feature type="region of interest" description="Disordered" evidence="1">
    <location>
        <begin position="855"/>
        <end position="963"/>
    </location>
</feature>
<evidence type="ECO:0000313" key="3">
    <source>
        <dbReference type="EMBL" id="OLP97357.1"/>
    </source>
</evidence>
<feature type="region of interest" description="Disordered" evidence="1">
    <location>
        <begin position="326"/>
        <end position="411"/>
    </location>
</feature>
<evidence type="ECO:0000256" key="1">
    <source>
        <dbReference type="SAM" id="MobiDB-lite"/>
    </source>
</evidence>
<dbReference type="Proteomes" id="UP000186817">
    <property type="component" value="Unassembled WGS sequence"/>
</dbReference>
<dbReference type="EMBL" id="LSRX01000436">
    <property type="protein sequence ID" value="OLP97357.1"/>
    <property type="molecule type" value="Genomic_DNA"/>
</dbReference>
<feature type="compositionally biased region" description="Pro residues" evidence="1">
    <location>
        <begin position="356"/>
        <end position="366"/>
    </location>
</feature>
<feature type="region of interest" description="Disordered" evidence="1">
    <location>
        <begin position="995"/>
        <end position="1022"/>
    </location>
</feature>
<feature type="compositionally biased region" description="Polar residues" evidence="1">
    <location>
        <begin position="856"/>
        <end position="877"/>
    </location>
</feature>
<feature type="compositionally biased region" description="Low complexity" evidence="1">
    <location>
        <begin position="341"/>
        <end position="355"/>
    </location>
</feature>
<dbReference type="Pfam" id="PF03372">
    <property type="entry name" value="Exo_endo_phos"/>
    <property type="match status" value="1"/>
</dbReference>
<keyword evidence="4" id="KW-1185">Reference proteome</keyword>
<organism evidence="3 4">
    <name type="scientific">Symbiodinium microadriaticum</name>
    <name type="common">Dinoflagellate</name>
    <name type="synonym">Zooxanthella microadriatica</name>
    <dbReference type="NCBI Taxonomy" id="2951"/>
    <lineage>
        <taxon>Eukaryota</taxon>
        <taxon>Sar</taxon>
        <taxon>Alveolata</taxon>
        <taxon>Dinophyceae</taxon>
        <taxon>Suessiales</taxon>
        <taxon>Symbiodiniaceae</taxon>
        <taxon>Symbiodinium</taxon>
    </lineage>
</organism>
<feature type="domain" description="Endonuclease/exonuclease/phosphatase" evidence="2">
    <location>
        <begin position="1237"/>
        <end position="1470"/>
    </location>
</feature>
<feature type="region of interest" description="Disordered" evidence="1">
    <location>
        <begin position="750"/>
        <end position="793"/>
    </location>
</feature>
<proteinExistence type="predicted"/>
<feature type="compositionally biased region" description="Basic and acidic residues" evidence="1">
    <location>
        <begin position="905"/>
        <end position="915"/>
    </location>
</feature>
<protein>
    <recommendedName>
        <fullName evidence="2">Endonuclease/exonuclease/phosphatase domain-containing protein</fullName>
    </recommendedName>
</protein>
<feature type="compositionally biased region" description="Low complexity" evidence="1">
    <location>
        <begin position="508"/>
        <end position="526"/>
    </location>
</feature>
<evidence type="ECO:0000259" key="2">
    <source>
        <dbReference type="Pfam" id="PF03372"/>
    </source>
</evidence>
<dbReference type="Gene3D" id="3.60.10.10">
    <property type="entry name" value="Endonuclease/exonuclease/phosphatase"/>
    <property type="match status" value="1"/>
</dbReference>
<dbReference type="SUPFAM" id="SSF56219">
    <property type="entry name" value="DNase I-like"/>
    <property type="match status" value="1"/>
</dbReference>
<gene>
    <name evidence="3" type="ORF">AK812_SmicGene20325</name>
</gene>
<comment type="caution">
    <text evidence="3">The sequence shown here is derived from an EMBL/GenBank/DDBJ whole genome shotgun (WGS) entry which is preliminary data.</text>
</comment>
<dbReference type="Gene3D" id="3.90.70.10">
    <property type="entry name" value="Cysteine proteinases"/>
    <property type="match status" value="1"/>
</dbReference>
<feature type="compositionally biased region" description="Acidic residues" evidence="1">
    <location>
        <begin position="331"/>
        <end position="340"/>
    </location>
</feature>
<sequence length="2340" mass="254966">MAVISSACWTSRSSALSSSSAVSRVATGSEQNYAGQHLHSGFNMNDACARQHASVDPLFHQTSTESSAPTSGTAGCFWTAWQLLCRWLQDASRRNAVAGAEGKAVLVETDEVPSAALVCLEVDAGTIGTLLCTGSVWLKVLSFCSVHEAASSVPCCTETLAGARDGYGRLLAGSVTLSRGCAAMEQLARISPHLLVKLSLPSLASGAESEAVLKMLAQMRGELRALKEVSVHIAPPRLPRVTGESREDRTQAVSGGAGSFKLRLEESSPGAYLPASVPVPVAAPCHPAPRLEVSSPVTQRPASFSGIAPDAVVHRPRLLPPPLASTVYEEASSEPEEDPVGEPGPVIPSAVAKTSAPPPPPPPMPPSSDSSTVDASLAKATPIPATVGPRPRSHMAHLRSGPPAPSPATPATDFLSPPGASEEGNIAIAWPSFGTLGLDGLSRPDMLIVRIMSGASDSSGAFDSSDLEREHLSTLDEQGRRLYLAAREDRLRRAEMGEVFGPPPPVPIGGASTAAGATALSASPVTARRRSRTPPRISRRSRRGGTEAEHSSHRPTPEASAAGSEGMPPVPSCTYHVEIPISDSGPVLINLQIRLVRAPALCQMSENPSATMDKSQAALLAEIFHGWKEAAQPMASENVDTRKFWLDLLTVDWSHRPLLHSCMGKAKRQHRQNSRPGQQNRELSRYYEACDSSLETSLTAESEVPETSSNASHALTPREKALFGYLTWSTSRPPPMTIFVRPYLQALTRSSSQRADKSAGDDDEDADPVISVPSPSTPPSGMHTSERSPREQVEPALRWTHVGDPLFLVVVVLLQDGEPFLLPKPKRYPLRKPAPPVVEMAPSVTMKDAEVRPLATTKQTKQNASSATNDGGPTATSRLRKFRTPKSALKYTAAKRKPLGPSPSRDADPKPRPDGEVSIVAPPASVDPPKTRRPLRKAQPAARDPRAGKRQRTTDLRTSSPDFSVSVTAATPLVAEPGDLIESLLKVPMVVDSDPLTPTPTDGAGGTETLRTAPELSSTSTPVRKSAVLPADYLFSEDGPLATAKRPRCKGIWFIPEPEESQDDPETSKGAVSSASLRVYKALLWQSFMCELWCFPHSCHVFGYVMAFSSESKGRKLVFSWCQRSAVATPPHARSTYCSCLGSGALTRLFFPFGLMQLVQPCVAHTAPQKRAYARACRRAEAHPLQGTTYRGRWCSLRELRGRWQSSFSTRSGRPLRSAVSTVSTGHSASCQRLKIVTLNVGGLSQAAYAELLQHLQSLPPQARPDVLLLQETHWREHSEYSTAGWHIIGSANVSPQAGGVAIFVADHLCAAEHILHTSPIPGRLLHARLTLNGATVDIVNVYQKIAVSSLLSTEKGHKPGTTNRSLRREVWTALRKLLRNLIPTRHIVVVAGDFNTPVKSVNTRVGARADLFSSTPPSDQGEFMDLIHDCDLLHLNSRTRFAKYTFRHGDHASMIDHIFVPLHLAVRRPRLRVLDKVTLAQDATVEAVNAELHSTALDLFPGKLQHGRIVPWQSEQVGIAVRTMWAAYRTWRSTAKACSQHIWRAWAAYSKFCKAHRAFRRSTRQAKTAWFKNQVELMEVCARKGDTRALFQLAARFGPKQVRRKLQLRSEDGGILSHADQADVLHKFYKNLYSTDAPDSHAQILDSLMDSTSLVRPFACLSLDTIPQALQHLSPHKAAPSHLAHTSVWIACSDVVSPWLTRFLRSAQQIPQVWKDTWLSLLPKVATPTLPRQLRPLGISEISGRIVCGLIQDQLRPYVENFLSNEPQFAYMANRSTDQALLRVLLHCTEGRRMCEPQVYDLRQARFSCSQSRSSSSSASKKARGGAIQLSLDLTQAFDRLEWGLISDALIAASVPVELYSLIILWHRSLYYHLKVVDATAAVPVQRGVRRADAVIGSSWSREHLTAYADDFHAGPLLAIFCNCSSSPPDICGPLLALRLCLGCVLALIGLCKLDLGPPHNLLTPLGKGLLGQSSALLFLPEKAMFQHLISEYTPKTTRAPSAKRPRAGHEKETGDAPMPAAGSVEDPFRQGQLTSRGRAPKTWSKGGKSKGKGKGRGKGFGKPSYGSSSQAPASAVPLMVKEELVPQVDSRTTEQIMEDLKVIENLISGTTIRHFGSVRPFRQHYETSWVQFTLEIELRTDGDLLWKHFNALINSSVLHLLAARLRRDRPIPSGIAQSLQHFIWALILVVYVESVMPYSSTQVCIDQWHSQHTSALLAFTPGTSLIVLQLMRFNAEGRGKWKRTVKSLHTISHVLDDVVVPVFVDLESTQCLYPRFKVASIIAHFGDRADSGHYRCLWNENNTALITDDASAVTACTPPLLEEISANAYLVFLTREHD</sequence>
<dbReference type="OrthoDB" id="443217at2759"/>
<evidence type="ECO:0000313" key="4">
    <source>
        <dbReference type="Proteomes" id="UP000186817"/>
    </source>
</evidence>
<feature type="region of interest" description="Disordered" evidence="1">
    <location>
        <begin position="495"/>
        <end position="571"/>
    </location>
</feature>
<feature type="compositionally biased region" description="Basic and acidic residues" evidence="1">
    <location>
        <begin position="544"/>
        <end position="556"/>
    </location>
</feature>
<dbReference type="InterPro" id="IPR036691">
    <property type="entry name" value="Endo/exonu/phosph_ase_sf"/>
</dbReference>
<accession>A0A1Q9DQB5</accession>
<feature type="region of interest" description="Disordered" evidence="1">
    <location>
        <begin position="1997"/>
        <end position="2075"/>
    </location>
</feature>
<dbReference type="InterPro" id="IPR005135">
    <property type="entry name" value="Endo/exonuclease/phosphatase"/>
</dbReference>
<reference evidence="3 4" key="1">
    <citation type="submission" date="2016-02" db="EMBL/GenBank/DDBJ databases">
        <title>Genome analysis of coral dinoflagellate symbionts highlights evolutionary adaptations to a symbiotic lifestyle.</title>
        <authorList>
            <person name="Aranda M."/>
            <person name="Li Y."/>
            <person name="Liew Y.J."/>
            <person name="Baumgarten S."/>
            <person name="Simakov O."/>
            <person name="Wilson M."/>
            <person name="Piel J."/>
            <person name="Ashoor H."/>
            <person name="Bougouffa S."/>
            <person name="Bajic V.B."/>
            <person name="Ryu T."/>
            <person name="Ravasi T."/>
            <person name="Bayer T."/>
            <person name="Micklem G."/>
            <person name="Kim H."/>
            <person name="Bhak J."/>
            <person name="Lajeunesse T.C."/>
            <person name="Voolstra C.R."/>
        </authorList>
    </citation>
    <scope>NUCLEOTIDE SEQUENCE [LARGE SCALE GENOMIC DNA]</scope>
    <source>
        <strain evidence="3 4">CCMP2467</strain>
    </source>
</reference>
<dbReference type="GO" id="GO:0003824">
    <property type="term" value="F:catalytic activity"/>
    <property type="evidence" value="ECO:0007669"/>
    <property type="project" value="InterPro"/>
</dbReference>
<feature type="compositionally biased region" description="Basic residues" evidence="1">
    <location>
        <begin position="527"/>
        <end position="543"/>
    </location>
</feature>
<feature type="region of interest" description="Disordered" evidence="1">
    <location>
        <begin position="239"/>
        <end position="260"/>
    </location>
</feature>
<feature type="compositionally biased region" description="Basic residues" evidence="1">
    <location>
        <begin position="2049"/>
        <end position="2061"/>
    </location>
</feature>
<name>A0A1Q9DQB5_SYMMI</name>
<feature type="compositionally biased region" description="Basic and acidic residues" evidence="1">
    <location>
        <begin position="943"/>
        <end position="955"/>
    </location>
</feature>